<feature type="transmembrane region" description="Helical" evidence="1">
    <location>
        <begin position="44"/>
        <end position="62"/>
    </location>
</feature>
<dbReference type="EMBL" id="JAMKFB020000021">
    <property type="protein sequence ID" value="KAL0161874.1"/>
    <property type="molecule type" value="Genomic_DNA"/>
</dbReference>
<organism evidence="2 3">
    <name type="scientific">Cirrhinus mrigala</name>
    <name type="common">Mrigala</name>
    <dbReference type="NCBI Taxonomy" id="683832"/>
    <lineage>
        <taxon>Eukaryota</taxon>
        <taxon>Metazoa</taxon>
        <taxon>Chordata</taxon>
        <taxon>Craniata</taxon>
        <taxon>Vertebrata</taxon>
        <taxon>Euteleostomi</taxon>
        <taxon>Actinopterygii</taxon>
        <taxon>Neopterygii</taxon>
        <taxon>Teleostei</taxon>
        <taxon>Ostariophysi</taxon>
        <taxon>Cypriniformes</taxon>
        <taxon>Cyprinidae</taxon>
        <taxon>Labeoninae</taxon>
        <taxon>Labeonini</taxon>
        <taxon>Cirrhinus</taxon>
    </lineage>
</organism>
<dbReference type="Proteomes" id="UP001529510">
    <property type="component" value="Unassembled WGS sequence"/>
</dbReference>
<name>A0ABD0NJI3_CIRMR</name>
<evidence type="ECO:0000313" key="2">
    <source>
        <dbReference type="EMBL" id="KAL0161874.1"/>
    </source>
</evidence>
<reference evidence="2 3" key="1">
    <citation type="submission" date="2024-05" db="EMBL/GenBank/DDBJ databases">
        <title>Genome sequencing and assembly of Indian major carp, Cirrhinus mrigala (Hamilton, 1822).</title>
        <authorList>
            <person name="Mohindra V."/>
            <person name="Chowdhury L.M."/>
            <person name="Lal K."/>
            <person name="Jena J.K."/>
        </authorList>
    </citation>
    <scope>NUCLEOTIDE SEQUENCE [LARGE SCALE GENOMIC DNA]</scope>
    <source>
        <strain evidence="2">CM1030</strain>
        <tissue evidence="2">Blood</tissue>
    </source>
</reference>
<keyword evidence="3" id="KW-1185">Reference proteome</keyword>
<sequence>MAINIGYFGLSLNTTNLSGDPFLNCFLSAVTEVPAYIVCPRRPVLSAFLVIGGGFLLLVQLIPE</sequence>
<keyword evidence="1" id="KW-0472">Membrane</keyword>
<protein>
    <submittedName>
        <fullName evidence="2">Uncharacterized protein</fullName>
    </submittedName>
</protein>
<evidence type="ECO:0000256" key="1">
    <source>
        <dbReference type="SAM" id="Phobius"/>
    </source>
</evidence>
<proteinExistence type="predicted"/>
<comment type="caution">
    <text evidence="2">The sequence shown here is derived from an EMBL/GenBank/DDBJ whole genome shotgun (WGS) entry which is preliminary data.</text>
</comment>
<feature type="non-terminal residue" evidence="2">
    <location>
        <position position="64"/>
    </location>
</feature>
<accession>A0ABD0NJI3</accession>
<feature type="non-terminal residue" evidence="2">
    <location>
        <position position="1"/>
    </location>
</feature>
<keyword evidence="1" id="KW-1133">Transmembrane helix</keyword>
<dbReference type="AlphaFoldDB" id="A0ABD0NJI3"/>
<keyword evidence="1" id="KW-0812">Transmembrane</keyword>
<evidence type="ECO:0000313" key="3">
    <source>
        <dbReference type="Proteomes" id="UP001529510"/>
    </source>
</evidence>
<gene>
    <name evidence="2" type="ORF">M9458_041270</name>
</gene>